<name>A0A511KIU5_RHOTO</name>
<feature type="domain" description="Xylanolytic transcriptional activator regulatory" evidence="4">
    <location>
        <begin position="159"/>
        <end position="269"/>
    </location>
</feature>
<feature type="region of interest" description="Disordered" evidence="3">
    <location>
        <begin position="588"/>
        <end position="681"/>
    </location>
</feature>
<evidence type="ECO:0000256" key="3">
    <source>
        <dbReference type="SAM" id="MobiDB-lite"/>
    </source>
</evidence>
<dbReference type="PANTHER" id="PTHR31001">
    <property type="entry name" value="UNCHARACTERIZED TRANSCRIPTIONAL REGULATORY PROTEIN"/>
    <property type="match status" value="1"/>
</dbReference>
<gene>
    <name evidence="5" type="ORF">Rt10032_c10g4298</name>
</gene>
<dbReference type="Proteomes" id="UP000321518">
    <property type="component" value="Unassembled WGS sequence"/>
</dbReference>
<organism evidence="5 6">
    <name type="scientific">Rhodotorula toruloides</name>
    <name type="common">Yeast</name>
    <name type="synonym">Rhodosporidium toruloides</name>
    <dbReference type="NCBI Taxonomy" id="5286"/>
    <lineage>
        <taxon>Eukaryota</taxon>
        <taxon>Fungi</taxon>
        <taxon>Dikarya</taxon>
        <taxon>Basidiomycota</taxon>
        <taxon>Pucciniomycotina</taxon>
        <taxon>Microbotryomycetes</taxon>
        <taxon>Sporidiobolales</taxon>
        <taxon>Sporidiobolaceae</taxon>
        <taxon>Rhodotorula</taxon>
    </lineage>
</organism>
<dbReference type="GO" id="GO:0008270">
    <property type="term" value="F:zinc ion binding"/>
    <property type="evidence" value="ECO:0007669"/>
    <property type="project" value="InterPro"/>
</dbReference>
<sequence length="744" mass="79999">MKSHGIGGLVPPLTDAEVAAYGTASSVGARQRQMLDAMEAVENEKSATGGTEDEDVEAIGAAVGSLTMRNDGSARFLGVGAALAYTRDDSSDSADDGTDGEGTGTNGGRSTASQPRRTSPPSTSHSSSLPPELESPLFPANECLRVAGTGVNTGTKLACVFMTLSLGSIFDLSAPPIPSPNAHRFYAAGQAALSASRFLSHPTLAGIQAIHLSVNILFSRPNVTDGGEMFWPIYGLAIRATQSMGLHRDPALWGLDEKEVERRRTTFWEVACVPPADVLQTKDFDTKMPTKKDTYRSERFKLSLVVGDTIDELFSVKPVTYPAIKSLDEKVRKAYSELPESCRCAALPEEAFSTPGSVPMHSPPNLPAPGESTTLVLQQHMLAILYSVLLLYLHKIPFSQALDKYSQEPLQSPYASSVTIVILEASAYIIKLVKSWNQVDDVVGPRWWNQAWHAFVAAAAQASLVIKSPGSMLAGHAWQQLNEACSLFEQTAPRGPTYANLLPRIQLLRQKAHDVLVSVRHIQPTLVPLPPDAQAVELSELNALGTSTQLSRGRPRTAIKEEGVAISEEAAATALSLLQPAPWHTLDFGAPSTGSSSIPHYAHPQQYPHPSKPPADQQRHHPTSSDSQQQHARGPFGYAPPPGSHPAMSAYQPYPASEPSMPHYLPSQSQPPQMYNSSDPALFGSQEAFRYAYQQQQQQHVPNGEAGAAGEMWFASGMGMGGPVPPQGPQDSWSLWGDMLRNAG</sequence>
<dbReference type="InterPro" id="IPR007219">
    <property type="entry name" value="XnlR_reg_dom"/>
</dbReference>
<comment type="caution">
    <text evidence="5">The sequence shown here is derived from an EMBL/GenBank/DDBJ whole genome shotgun (WGS) entry which is preliminary data.</text>
</comment>
<comment type="subcellular location">
    <subcellularLocation>
        <location evidence="1">Nucleus</location>
    </subcellularLocation>
</comment>
<dbReference type="InterPro" id="IPR050613">
    <property type="entry name" value="Sec_Metabolite_Reg"/>
</dbReference>
<evidence type="ECO:0000256" key="2">
    <source>
        <dbReference type="ARBA" id="ARBA00023242"/>
    </source>
</evidence>
<feature type="region of interest" description="Disordered" evidence="3">
    <location>
        <begin position="87"/>
        <end position="134"/>
    </location>
</feature>
<reference evidence="5 6" key="1">
    <citation type="submission" date="2019-07" db="EMBL/GenBank/DDBJ databases">
        <title>Rhodotorula toruloides NBRC10032 genome sequencing.</title>
        <authorList>
            <person name="Shida Y."/>
            <person name="Takaku H."/>
            <person name="Ogasawara W."/>
            <person name="Mori K."/>
        </authorList>
    </citation>
    <scope>NUCLEOTIDE SEQUENCE [LARGE SCALE GENOMIC DNA]</scope>
    <source>
        <strain evidence="5 6">NBRC10032</strain>
    </source>
</reference>
<evidence type="ECO:0000256" key="1">
    <source>
        <dbReference type="ARBA" id="ARBA00004123"/>
    </source>
</evidence>
<dbReference type="OrthoDB" id="424974at2759"/>
<dbReference type="GO" id="GO:0005634">
    <property type="term" value="C:nucleus"/>
    <property type="evidence" value="ECO:0007669"/>
    <property type="project" value="UniProtKB-SubCell"/>
</dbReference>
<dbReference type="PANTHER" id="PTHR31001:SF56">
    <property type="entry name" value="ZN(2)-C6 FUNGAL-TYPE DOMAIN-CONTAINING PROTEIN"/>
    <property type="match status" value="1"/>
</dbReference>
<proteinExistence type="predicted"/>
<dbReference type="Pfam" id="PF04082">
    <property type="entry name" value="Fungal_trans"/>
    <property type="match status" value="1"/>
</dbReference>
<evidence type="ECO:0000313" key="5">
    <source>
        <dbReference type="EMBL" id="GEM10281.1"/>
    </source>
</evidence>
<evidence type="ECO:0000259" key="4">
    <source>
        <dbReference type="Pfam" id="PF04082"/>
    </source>
</evidence>
<feature type="compositionally biased region" description="Low complexity" evidence="3">
    <location>
        <begin position="108"/>
        <end position="134"/>
    </location>
</feature>
<keyword evidence="2" id="KW-0539">Nucleus</keyword>
<feature type="compositionally biased region" description="Low complexity" evidence="3">
    <location>
        <begin position="599"/>
        <end position="609"/>
    </location>
</feature>
<protein>
    <submittedName>
        <fullName evidence="5">Transcription factor</fullName>
    </submittedName>
</protein>
<accession>A0A511KIU5</accession>
<dbReference type="AlphaFoldDB" id="A0A511KIU5"/>
<dbReference type="GO" id="GO:0003677">
    <property type="term" value="F:DNA binding"/>
    <property type="evidence" value="ECO:0007669"/>
    <property type="project" value="InterPro"/>
</dbReference>
<dbReference type="EMBL" id="BJWK01000010">
    <property type="protein sequence ID" value="GEM10281.1"/>
    <property type="molecule type" value="Genomic_DNA"/>
</dbReference>
<dbReference type="CDD" id="cd12148">
    <property type="entry name" value="fungal_TF_MHR"/>
    <property type="match status" value="1"/>
</dbReference>
<feature type="compositionally biased region" description="Polar residues" evidence="3">
    <location>
        <begin position="666"/>
        <end position="679"/>
    </location>
</feature>
<evidence type="ECO:0000313" key="6">
    <source>
        <dbReference type="Proteomes" id="UP000321518"/>
    </source>
</evidence>
<dbReference type="GO" id="GO:0006351">
    <property type="term" value="P:DNA-templated transcription"/>
    <property type="evidence" value="ECO:0007669"/>
    <property type="project" value="InterPro"/>
</dbReference>